<dbReference type="PANTHER" id="PTHR43312">
    <property type="entry name" value="D-THREO-ALDOSE 1-DEHYDROGENASE"/>
    <property type="match status" value="1"/>
</dbReference>
<accession>A0A926D471</accession>
<dbReference type="InterPro" id="IPR017896">
    <property type="entry name" value="4Fe4S_Fe-S-bd"/>
</dbReference>
<dbReference type="Pfam" id="PF13534">
    <property type="entry name" value="Fer4_17"/>
    <property type="match status" value="1"/>
</dbReference>
<dbReference type="RefSeq" id="WP_249315093.1">
    <property type="nucleotide sequence ID" value="NZ_JACRSR010000001.1"/>
</dbReference>
<organism evidence="5 6">
    <name type="scientific">Gehongia tenuis</name>
    <dbReference type="NCBI Taxonomy" id="2763655"/>
    <lineage>
        <taxon>Bacteria</taxon>
        <taxon>Bacillati</taxon>
        <taxon>Bacillota</taxon>
        <taxon>Clostridia</taxon>
        <taxon>Christensenellales</taxon>
        <taxon>Christensenellaceae</taxon>
        <taxon>Gehongia</taxon>
    </lineage>
</organism>
<dbReference type="InterPro" id="IPR017900">
    <property type="entry name" value="4Fe4S_Fe_S_CS"/>
</dbReference>
<feature type="domain" description="4Fe-4S ferredoxin-type" evidence="4">
    <location>
        <begin position="343"/>
        <end position="371"/>
    </location>
</feature>
<keyword evidence="2" id="KW-0408">Iron</keyword>
<dbReference type="SUPFAM" id="SSF51430">
    <property type="entry name" value="NAD(P)-linked oxidoreductase"/>
    <property type="match status" value="1"/>
</dbReference>
<keyword evidence="6" id="KW-1185">Reference proteome</keyword>
<evidence type="ECO:0000259" key="4">
    <source>
        <dbReference type="PROSITE" id="PS51379"/>
    </source>
</evidence>
<dbReference type="InterPro" id="IPR023210">
    <property type="entry name" value="NADP_OxRdtase_dom"/>
</dbReference>
<protein>
    <submittedName>
        <fullName evidence="5">Aldo/keto reductase</fullName>
    </submittedName>
</protein>
<dbReference type="Proteomes" id="UP000623172">
    <property type="component" value="Unassembled WGS sequence"/>
</dbReference>
<evidence type="ECO:0000313" key="5">
    <source>
        <dbReference type="EMBL" id="MBC8531028.1"/>
    </source>
</evidence>
<gene>
    <name evidence="5" type="ORF">H8696_04110</name>
</gene>
<evidence type="ECO:0000256" key="3">
    <source>
        <dbReference type="ARBA" id="ARBA00023014"/>
    </source>
</evidence>
<dbReference type="InterPro" id="IPR036812">
    <property type="entry name" value="NAD(P)_OxRdtase_dom_sf"/>
</dbReference>
<proteinExistence type="predicted"/>
<evidence type="ECO:0000256" key="2">
    <source>
        <dbReference type="ARBA" id="ARBA00023004"/>
    </source>
</evidence>
<dbReference type="GO" id="GO:0046872">
    <property type="term" value="F:metal ion binding"/>
    <property type="evidence" value="ECO:0007669"/>
    <property type="project" value="UniProtKB-KW"/>
</dbReference>
<comment type="caution">
    <text evidence="5">The sequence shown here is derived from an EMBL/GenBank/DDBJ whole genome shotgun (WGS) entry which is preliminary data.</text>
</comment>
<keyword evidence="3" id="KW-0411">Iron-sulfur</keyword>
<sequence>MIYHDLGRSGLKASCVGLGCEYLVDKSFSEVDRVIGTAVDGDINILDVFMPQPEVRDNIGRALEGRREKVLLQGHICTVCEDGQYARTRDLKRTKAYFEDFYTRYRTDYVDIGMIHFVDSPEEVHVVLEEGVMDYARSLKKAGRVRTLGVSSHNPVTARMMVETGLVDVLMFSINPAYDMLPKDVNSDDMFKSETYESDNFRGLDPERAKLYATCEALGVGITVMKPLAGGAMISPSRTPFDRVMTVPQLIHYALSKPAVASVLVGCANEAEVKEALRYLEAPKDELEDLSVLAESPKYSMSGKCMYCNHCQPCPSGIDIAAVTKYTDLYEYTKAPTVLEHYRALEKHASDCIQCGQCEPRCPFAVRVRENMIKAQGMFRD</sequence>
<keyword evidence="1" id="KW-0479">Metal-binding</keyword>
<dbReference type="InterPro" id="IPR053135">
    <property type="entry name" value="AKR2_Oxidoreductase"/>
</dbReference>
<reference evidence="5" key="1">
    <citation type="submission" date="2020-08" db="EMBL/GenBank/DDBJ databases">
        <title>Genome public.</title>
        <authorList>
            <person name="Liu C."/>
            <person name="Sun Q."/>
        </authorList>
    </citation>
    <scope>NUCLEOTIDE SEQUENCE</scope>
    <source>
        <strain evidence="5">NSJ-53</strain>
    </source>
</reference>
<dbReference type="PROSITE" id="PS51379">
    <property type="entry name" value="4FE4S_FER_2"/>
    <property type="match status" value="1"/>
</dbReference>
<dbReference type="EMBL" id="JACRSR010000001">
    <property type="protein sequence ID" value="MBC8531028.1"/>
    <property type="molecule type" value="Genomic_DNA"/>
</dbReference>
<dbReference type="CDD" id="cd19100">
    <property type="entry name" value="AKR_unchar"/>
    <property type="match status" value="1"/>
</dbReference>
<evidence type="ECO:0000256" key="1">
    <source>
        <dbReference type="ARBA" id="ARBA00022723"/>
    </source>
</evidence>
<dbReference type="Gene3D" id="3.20.20.100">
    <property type="entry name" value="NADP-dependent oxidoreductase domain"/>
    <property type="match status" value="1"/>
</dbReference>
<evidence type="ECO:0000313" key="6">
    <source>
        <dbReference type="Proteomes" id="UP000623172"/>
    </source>
</evidence>
<name>A0A926D471_9FIRM</name>
<dbReference type="Pfam" id="PF00248">
    <property type="entry name" value="Aldo_ket_red"/>
    <property type="match status" value="1"/>
</dbReference>
<dbReference type="PANTHER" id="PTHR43312:SF1">
    <property type="entry name" value="NADP-DEPENDENT OXIDOREDUCTASE DOMAIN-CONTAINING PROTEIN"/>
    <property type="match status" value="1"/>
</dbReference>
<dbReference type="AlphaFoldDB" id="A0A926D471"/>
<dbReference type="PROSITE" id="PS00198">
    <property type="entry name" value="4FE4S_FER_1"/>
    <property type="match status" value="1"/>
</dbReference>
<dbReference type="GO" id="GO:0051536">
    <property type="term" value="F:iron-sulfur cluster binding"/>
    <property type="evidence" value="ECO:0007669"/>
    <property type="project" value="UniProtKB-KW"/>
</dbReference>
<dbReference type="SUPFAM" id="SSF46548">
    <property type="entry name" value="alpha-helical ferredoxin"/>
    <property type="match status" value="1"/>
</dbReference>